<dbReference type="Gene3D" id="1.10.1740.10">
    <property type="match status" value="1"/>
</dbReference>
<dbReference type="InterPro" id="IPR013325">
    <property type="entry name" value="RNA_pol_sigma_r2"/>
</dbReference>
<reference evidence="7 8" key="1">
    <citation type="submission" date="2018-03" db="EMBL/GenBank/DDBJ databases">
        <title>Novel Streptomyces sp. from soil.</title>
        <authorList>
            <person name="Tan G.Y.A."/>
            <person name="Lee Z.Y."/>
        </authorList>
    </citation>
    <scope>NUCLEOTIDE SEQUENCE [LARGE SCALE GENOMIC DNA]</scope>
    <source>
        <strain evidence="7 8">ST5x</strain>
    </source>
</reference>
<dbReference type="InterPro" id="IPR013324">
    <property type="entry name" value="RNA_pol_sigma_r3/r4-like"/>
</dbReference>
<dbReference type="Gene3D" id="1.10.10.10">
    <property type="entry name" value="Winged helix-like DNA-binding domain superfamily/Winged helix DNA-binding domain"/>
    <property type="match status" value="1"/>
</dbReference>
<comment type="similarity">
    <text evidence="1">Belongs to the sigma-70 factor family. ECF subfamily.</text>
</comment>
<dbReference type="GO" id="GO:0003677">
    <property type="term" value="F:DNA binding"/>
    <property type="evidence" value="ECO:0007669"/>
    <property type="project" value="InterPro"/>
</dbReference>
<dbReference type="GO" id="GO:0016987">
    <property type="term" value="F:sigma factor activity"/>
    <property type="evidence" value="ECO:0007669"/>
    <property type="project" value="UniProtKB-KW"/>
</dbReference>
<evidence type="ECO:0000259" key="5">
    <source>
        <dbReference type="Pfam" id="PF04542"/>
    </source>
</evidence>
<keyword evidence="4" id="KW-0804">Transcription</keyword>
<keyword evidence="8" id="KW-1185">Reference proteome</keyword>
<dbReference type="AlphaFoldDB" id="A0A2S9Q050"/>
<feature type="domain" description="RNA polymerase sigma-70 region 2" evidence="5">
    <location>
        <begin position="33"/>
        <end position="98"/>
    </location>
</feature>
<dbReference type="Pfam" id="PF04542">
    <property type="entry name" value="Sigma70_r2"/>
    <property type="match status" value="1"/>
</dbReference>
<evidence type="ECO:0000256" key="4">
    <source>
        <dbReference type="ARBA" id="ARBA00023163"/>
    </source>
</evidence>
<dbReference type="Pfam" id="PF08281">
    <property type="entry name" value="Sigma70_r4_2"/>
    <property type="match status" value="1"/>
</dbReference>
<comment type="caution">
    <text evidence="7">The sequence shown here is derived from an EMBL/GenBank/DDBJ whole genome shotgun (WGS) entry which is preliminary data.</text>
</comment>
<evidence type="ECO:0000313" key="7">
    <source>
        <dbReference type="EMBL" id="PRH79987.1"/>
    </source>
</evidence>
<evidence type="ECO:0000313" key="8">
    <source>
        <dbReference type="Proteomes" id="UP000239322"/>
    </source>
</evidence>
<dbReference type="InterPro" id="IPR014284">
    <property type="entry name" value="RNA_pol_sigma-70_dom"/>
</dbReference>
<dbReference type="InterPro" id="IPR039425">
    <property type="entry name" value="RNA_pol_sigma-70-like"/>
</dbReference>
<dbReference type="PANTHER" id="PTHR43133">
    <property type="entry name" value="RNA POLYMERASE ECF-TYPE SIGMA FACTO"/>
    <property type="match status" value="1"/>
</dbReference>
<dbReference type="InterPro" id="IPR036388">
    <property type="entry name" value="WH-like_DNA-bd_sf"/>
</dbReference>
<feature type="domain" description="RNA polymerase sigma factor 70 region 4 type 2" evidence="6">
    <location>
        <begin position="129"/>
        <end position="180"/>
    </location>
</feature>
<gene>
    <name evidence="7" type="ORF">C6N75_06610</name>
</gene>
<evidence type="ECO:0000256" key="2">
    <source>
        <dbReference type="ARBA" id="ARBA00023015"/>
    </source>
</evidence>
<dbReference type="GO" id="GO:0006352">
    <property type="term" value="P:DNA-templated transcription initiation"/>
    <property type="evidence" value="ECO:0007669"/>
    <property type="project" value="InterPro"/>
</dbReference>
<evidence type="ECO:0000259" key="6">
    <source>
        <dbReference type="Pfam" id="PF08281"/>
    </source>
</evidence>
<keyword evidence="3" id="KW-0731">Sigma factor</keyword>
<name>A0A2S9Q050_9ACTN</name>
<dbReference type="PANTHER" id="PTHR43133:SF61">
    <property type="entry name" value="ECF RNA POLYMERASE SIGMA FACTOR SIGC"/>
    <property type="match status" value="1"/>
</dbReference>
<dbReference type="InterPro" id="IPR007627">
    <property type="entry name" value="RNA_pol_sigma70_r2"/>
</dbReference>
<proteinExistence type="inferred from homology"/>
<evidence type="ECO:0000256" key="3">
    <source>
        <dbReference type="ARBA" id="ARBA00023082"/>
    </source>
</evidence>
<evidence type="ECO:0000256" key="1">
    <source>
        <dbReference type="ARBA" id="ARBA00010641"/>
    </source>
</evidence>
<dbReference type="SUPFAM" id="SSF88946">
    <property type="entry name" value="Sigma2 domain of RNA polymerase sigma factors"/>
    <property type="match status" value="1"/>
</dbReference>
<dbReference type="RefSeq" id="WP_105867904.1">
    <property type="nucleotide sequence ID" value="NZ_PVLV01000087.1"/>
</dbReference>
<dbReference type="Proteomes" id="UP000239322">
    <property type="component" value="Unassembled WGS sequence"/>
</dbReference>
<dbReference type="SUPFAM" id="SSF88659">
    <property type="entry name" value="Sigma3 and sigma4 domains of RNA polymerase sigma factors"/>
    <property type="match status" value="1"/>
</dbReference>
<dbReference type="CDD" id="cd06171">
    <property type="entry name" value="Sigma70_r4"/>
    <property type="match status" value="1"/>
</dbReference>
<keyword evidence="2" id="KW-0805">Transcription regulation</keyword>
<organism evidence="7 8">
    <name type="scientific">Streptomyces solincola</name>
    <dbReference type="NCBI Taxonomy" id="2100817"/>
    <lineage>
        <taxon>Bacteria</taxon>
        <taxon>Bacillati</taxon>
        <taxon>Actinomycetota</taxon>
        <taxon>Actinomycetes</taxon>
        <taxon>Kitasatosporales</taxon>
        <taxon>Streptomycetaceae</taxon>
        <taxon>Streptomyces</taxon>
    </lineage>
</organism>
<dbReference type="InterPro" id="IPR013249">
    <property type="entry name" value="RNA_pol_sigma70_r4_t2"/>
</dbReference>
<sequence>MSPALSEDVTDDDLTTWALAASRGDADAVDRFIREVHSDVRRYVGRLADDAQTAEDLTQETFLRALTSLHRYEGRAPARLWLLSIARRAVIDSIRSKTSRPRVFDLADWQDVAERTQPTDLPGFDEGVLLRTLIGALPDDRREAFVLTQLLDLSYEEAARAARCPVGTVRSRVFRARAALARSVRHPEGMPTAA</sequence>
<dbReference type="EMBL" id="PVLV01000087">
    <property type="protein sequence ID" value="PRH79987.1"/>
    <property type="molecule type" value="Genomic_DNA"/>
</dbReference>
<dbReference type="OrthoDB" id="3821507at2"/>
<protein>
    <submittedName>
        <fullName evidence="7">RNA polymerase subunit sigma</fullName>
    </submittedName>
</protein>
<dbReference type="NCBIfam" id="TIGR02937">
    <property type="entry name" value="sigma70-ECF"/>
    <property type="match status" value="1"/>
</dbReference>
<accession>A0A2S9Q050</accession>